<dbReference type="SUPFAM" id="SSF53756">
    <property type="entry name" value="UDP-Glycosyltransferase/glycogen phosphorylase"/>
    <property type="match status" value="1"/>
</dbReference>
<name>A0A7W7Y7G6_9BACT</name>
<keyword evidence="5" id="KW-1185">Reference proteome</keyword>
<evidence type="ECO:0000313" key="4">
    <source>
        <dbReference type="EMBL" id="MBB5030895.1"/>
    </source>
</evidence>
<dbReference type="AlphaFoldDB" id="A0A7W7Y7G6"/>
<dbReference type="GO" id="GO:0016757">
    <property type="term" value="F:glycosyltransferase activity"/>
    <property type="evidence" value="ECO:0007669"/>
    <property type="project" value="UniProtKB-KW"/>
</dbReference>
<keyword evidence="1" id="KW-0328">Glycosyltransferase</keyword>
<dbReference type="PANTHER" id="PTHR12526:SF510">
    <property type="entry name" value="D-INOSITOL 3-PHOSPHATE GLYCOSYLTRANSFERASE"/>
    <property type="match status" value="1"/>
</dbReference>
<dbReference type="Gene3D" id="3.40.50.2000">
    <property type="entry name" value="Glycogen Phosphorylase B"/>
    <property type="match status" value="2"/>
</dbReference>
<accession>A0A7W7Y7G6</accession>
<protein>
    <submittedName>
        <fullName evidence="4">Glycosyltransferase involved in cell wall biosynthesis</fullName>
    </submittedName>
</protein>
<dbReference type="Pfam" id="PF13692">
    <property type="entry name" value="Glyco_trans_1_4"/>
    <property type="match status" value="1"/>
</dbReference>
<organism evidence="4 5">
    <name type="scientific">Prosthecobacter vanneervenii</name>
    <dbReference type="NCBI Taxonomy" id="48466"/>
    <lineage>
        <taxon>Bacteria</taxon>
        <taxon>Pseudomonadati</taxon>
        <taxon>Verrucomicrobiota</taxon>
        <taxon>Verrucomicrobiia</taxon>
        <taxon>Verrucomicrobiales</taxon>
        <taxon>Verrucomicrobiaceae</taxon>
        <taxon>Prosthecobacter</taxon>
    </lineage>
</organism>
<proteinExistence type="predicted"/>
<sequence>MKIALIHPQIIRGSGVENYLIDFARRMHAAGHQLTYVTSLTTPEIGASLPGNWELQPRLRGSAVLRMWHFNRIAPRAARSAGVDISIGFGRTCAQDIHRNGTGCHRIYGNLLPLWQRYSLRHLYELHLERKLYTGNETRRYVTSSARVAAQLQGVYGTDGERFHMLSPPVETQLFKPAENRAVVRELNCRKLQTDASKPVLLFVSLSHRRRGLEPLIEAMSQIDATLWIVGKKPGPAIQEKIQRLGIASRVRSVPVTSNLVELYQSADWYVHPTQYDAFSNTVLQSMACGLPGIISVMDGAVDHVRNEENGLMLYHPQQPRELAARIKEALAFDGTQWQSLSTAACETVRSLTWERHLQEWAEVLQA</sequence>
<dbReference type="RefSeq" id="WP_184337847.1">
    <property type="nucleotide sequence ID" value="NZ_JACHIG010000001.1"/>
</dbReference>
<dbReference type="CDD" id="cd03801">
    <property type="entry name" value="GT4_PimA-like"/>
    <property type="match status" value="1"/>
</dbReference>
<evidence type="ECO:0000313" key="5">
    <source>
        <dbReference type="Proteomes" id="UP000590740"/>
    </source>
</evidence>
<dbReference type="PANTHER" id="PTHR12526">
    <property type="entry name" value="GLYCOSYLTRANSFERASE"/>
    <property type="match status" value="1"/>
</dbReference>
<reference evidence="4 5" key="1">
    <citation type="submission" date="2020-08" db="EMBL/GenBank/DDBJ databases">
        <title>Genomic Encyclopedia of Type Strains, Phase IV (KMG-IV): sequencing the most valuable type-strain genomes for metagenomic binning, comparative biology and taxonomic classification.</title>
        <authorList>
            <person name="Goeker M."/>
        </authorList>
    </citation>
    <scope>NUCLEOTIDE SEQUENCE [LARGE SCALE GENOMIC DNA]</scope>
    <source>
        <strain evidence="4 5">DSM 12252</strain>
    </source>
</reference>
<evidence type="ECO:0000259" key="3">
    <source>
        <dbReference type="Pfam" id="PF13439"/>
    </source>
</evidence>
<dbReference type="Pfam" id="PF13439">
    <property type="entry name" value="Glyco_transf_4"/>
    <property type="match status" value="1"/>
</dbReference>
<comment type="caution">
    <text evidence="4">The sequence shown here is derived from an EMBL/GenBank/DDBJ whole genome shotgun (WGS) entry which is preliminary data.</text>
</comment>
<feature type="domain" description="Glycosyltransferase subfamily 4-like N-terminal" evidence="3">
    <location>
        <begin position="14"/>
        <end position="173"/>
    </location>
</feature>
<gene>
    <name evidence="4" type="ORF">HNQ65_000449</name>
</gene>
<evidence type="ECO:0000256" key="2">
    <source>
        <dbReference type="ARBA" id="ARBA00022679"/>
    </source>
</evidence>
<dbReference type="EMBL" id="JACHIG010000001">
    <property type="protein sequence ID" value="MBB5030895.1"/>
    <property type="molecule type" value="Genomic_DNA"/>
</dbReference>
<evidence type="ECO:0000256" key="1">
    <source>
        <dbReference type="ARBA" id="ARBA00022676"/>
    </source>
</evidence>
<keyword evidence="2 4" id="KW-0808">Transferase</keyword>
<dbReference type="Proteomes" id="UP000590740">
    <property type="component" value="Unassembled WGS sequence"/>
</dbReference>
<dbReference type="InterPro" id="IPR028098">
    <property type="entry name" value="Glyco_trans_4-like_N"/>
</dbReference>